<dbReference type="Proteomes" id="UP000202879">
    <property type="component" value="Segment"/>
</dbReference>
<dbReference type="RefSeq" id="YP_003411999.1">
    <property type="nucleotide sequence ID" value="NC_013758.1"/>
</dbReference>
<name>D3JVC2_9VIRU</name>
<organism evidence="1 2">
    <name type="scientific">Haloarcula hispanica pleomorphic virus 1</name>
    <dbReference type="NCBI Taxonomy" id="710112"/>
    <lineage>
        <taxon>Viruses</taxon>
        <taxon>Monodnaviria</taxon>
        <taxon>Trapavirae</taxon>
        <taxon>Saleviricota</taxon>
        <taxon>Huolimaviricetes</taxon>
        <taxon>Haloruvirales</taxon>
        <taxon>Pleolipoviridae</taxon>
        <taxon>Alphapleolipovirus</taxon>
        <taxon>Alphapleolipovirus italiense</taxon>
    </lineage>
</organism>
<proteinExistence type="predicted"/>
<dbReference type="OrthoDB" id="31995at10239"/>
<dbReference type="GeneID" id="8746794"/>
<dbReference type="KEGG" id="vg:8746794"/>
<sequence length="183" mass="19389">MNFFRILIGALVVSLLLVGTAPVAAQSNETTEVPLGDRLQGDECDEPRAIDNNTVLCSARLEDGDAVLVLRSDFTQRITVTDAGAFMAGGDVPEQKATLREDERNTVRMPVTMVDGFAGVSIDTAANLFAVPLEKQQTIIGGPWSSGDTAVSALAASTSVIVVIVVKVIRYLAGRTTEPERVA</sequence>
<keyword evidence="2" id="KW-1185">Reference proteome</keyword>
<accession>D3JVC2</accession>
<dbReference type="Pfam" id="PF26259">
    <property type="entry name" value="DUF8063"/>
    <property type="match status" value="1"/>
</dbReference>
<evidence type="ECO:0000313" key="2">
    <source>
        <dbReference type="Proteomes" id="UP000202879"/>
    </source>
</evidence>
<dbReference type="InterPro" id="IPR058376">
    <property type="entry name" value="DUF8063"/>
</dbReference>
<dbReference type="EMBL" id="GU321093">
    <property type="protein sequence ID" value="ADB79721.1"/>
    <property type="molecule type" value="Genomic_DNA"/>
</dbReference>
<evidence type="ECO:0000313" key="1">
    <source>
        <dbReference type="EMBL" id="ADB79721.1"/>
    </source>
</evidence>
<reference evidence="1 2" key="1">
    <citation type="journal article" date="2010" name="J. Virol.">
        <title>New, closely related haloarchaeal viral elements with different nucleic Acid types.</title>
        <authorList>
            <person name="Roine E."/>
            <person name="Kukkaro P."/>
            <person name="Paulin L."/>
            <person name="Laurinavicius S."/>
            <person name="Domanska A."/>
            <person name="Somerharju P."/>
            <person name="Bamford D.H."/>
        </authorList>
    </citation>
    <scope>NUCLEOTIDE SEQUENCE [LARGE SCALE GENOMIC DNA]</scope>
</reference>
<protein>
    <submittedName>
        <fullName evidence="1">ORF5</fullName>
    </submittedName>
</protein>